<dbReference type="AlphaFoldDB" id="X1NSC2"/>
<protein>
    <submittedName>
        <fullName evidence="1">Uncharacterized protein</fullName>
    </submittedName>
</protein>
<reference evidence="1" key="1">
    <citation type="journal article" date="2014" name="Front. Microbiol.">
        <title>High frequency of phylogenetically diverse reductive dehalogenase-homologous genes in deep subseafloor sedimentary metagenomes.</title>
        <authorList>
            <person name="Kawai M."/>
            <person name="Futagami T."/>
            <person name="Toyoda A."/>
            <person name="Takaki Y."/>
            <person name="Nishi S."/>
            <person name="Hori S."/>
            <person name="Arai W."/>
            <person name="Tsubouchi T."/>
            <person name="Morono Y."/>
            <person name="Uchiyama I."/>
            <person name="Ito T."/>
            <person name="Fujiyama A."/>
            <person name="Inagaki F."/>
            <person name="Takami H."/>
        </authorList>
    </citation>
    <scope>NUCLEOTIDE SEQUENCE</scope>
    <source>
        <strain evidence="1">Expedition CK06-06</strain>
    </source>
</reference>
<organism evidence="1">
    <name type="scientific">marine sediment metagenome</name>
    <dbReference type="NCBI Taxonomy" id="412755"/>
    <lineage>
        <taxon>unclassified sequences</taxon>
        <taxon>metagenomes</taxon>
        <taxon>ecological metagenomes</taxon>
    </lineage>
</organism>
<name>X1NSC2_9ZZZZ</name>
<comment type="caution">
    <text evidence="1">The sequence shown here is derived from an EMBL/GenBank/DDBJ whole genome shotgun (WGS) entry which is preliminary data.</text>
</comment>
<feature type="non-terminal residue" evidence="1">
    <location>
        <position position="54"/>
    </location>
</feature>
<dbReference type="EMBL" id="BARV01018608">
    <property type="protein sequence ID" value="GAI21554.1"/>
    <property type="molecule type" value="Genomic_DNA"/>
</dbReference>
<accession>X1NSC2</accession>
<proteinExistence type="predicted"/>
<evidence type="ECO:0000313" key="1">
    <source>
        <dbReference type="EMBL" id="GAI21554.1"/>
    </source>
</evidence>
<sequence>MRSSILDNKVSPGMGKHVIIPRKKEVTGFDNLPIDVEDIKLFDRIIQYLTSGYA</sequence>
<gene>
    <name evidence="1" type="ORF">S06H3_31425</name>
</gene>